<sequence>MASEGSSSSRRTLLIHEIKIRITWPTKKSRFRLKITPGNKRPTETKEIKVDRVGVMPKWTQKLMLDVDPQTKILWELYGRRVLRSELFGSIEVLGELFEGTSTDIHVSDGSSEVAVLKISGKFSSAKDVMMDAVPNIKNPSESPMFLDDSDTLQKVFDAMKTMIDTLVGVHPVATIAWGFLSIGFEIVKNQRDTK</sequence>
<evidence type="ECO:0000313" key="2">
    <source>
        <dbReference type="Proteomes" id="UP000219338"/>
    </source>
</evidence>
<evidence type="ECO:0000313" key="1">
    <source>
        <dbReference type="EMBL" id="SJL17574.1"/>
    </source>
</evidence>
<dbReference type="AlphaFoldDB" id="A0A284S987"/>
<dbReference type="Proteomes" id="UP000219338">
    <property type="component" value="Unassembled WGS sequence"/>
</dbReference>
<reference evidence="2" key="1">
    <citation type="journal article" date="2017" name="Nat. Ecol. Evol.">
        <title>Genome expansion and lineage-specific genetic innovations in the forest pathogenic fungi Armillaria.</title>
        <authorList>
            <person name="Sipos G."/>
            <person name="Prasanna A.N."/>
            <person name="Walter M.C."/>
            <person name="O'Connor E."/>
            <person name="Balint B."/>
            <person name="Krizsan K."/>
            <person name="Kiss B."/>
            <person name="Hess J."/>
            <person name="Varga T."/>
            <person name="Slot J."/>
            <person name="Riley R."/>
            <person name="Boka B."/>
            <person name="Rigling D."/>
            <person name="Barry K."/>
            <person name="Lee J."/>
            <person name="Mihaltcheva S."/>
            <person name="LaButti K."/>
            <person name="Lipzen A."/>
            <person name="Waldron R."/>
            <person name="Moloney N.M."/>
            <person name="Sperisen C."/>
            <person name="Kredics L."/>
            <person name="Vagvoelgyi C."/>
            <person name="Patrignani A."/>
            <person name="Fitzpatrick D."/>
            <person name="Nagy I."/>
            <person name="Doyle S."/>
            <person name="Anderson J.B."/>
            <person name="Grigoriev I.V."/>
            <person name="Gueldener U."/>
            <person name="Muensterkoetter M."/>
            <person name="Nagy L.G."/>
        </authorList>
    </citation>
    <scope>NUCLEOTIDE SEQUENCE [LARGE SCALE GENOMIC DNA]</scope>
    <source>
        <strain evidence="2">C18/9</strain>
    </source>
</reference>
<name>A0A284S987_ARMOS</name>
<accession>A0A284S987</accession>
<evidence type="ECO:0008006" key="3">
    <source>
        <dbReference type="Google" id="ProtNLM"/>
    </source>
</evidence>
<dbReference type="EMBL" id="FUEG01000046">
    <property type="protein sequence ID" value="SJL17574.1"/>
    <property type="molecule type" value="Genomic_DNA"/>
</dbReference>
<protein>
    <recommendedName>
        <fullName evidence="3">C2 domain-containing protein</fullName>
    </recommendedName>
</protein>
<proteinExistence type="predicted"/>
<organism evidence="1 2">
    <name type="scientific">Armillaria ostoyae</name>
    <name type="common">Armillaria root rot fungus</name>
    <dbReference type="NCBI Taxonomy" id="47428"/>
    <lineage>
        <taxon>Eukaryota</taxon>
        <taxon>Fungi</taxon>
        <taxon>Dikarya</taxon>
        <taxon>Basidiomycota</taxon>
        <taxon>Agaricomycotina</taxon>
        <taxon>Agaricomycetes</taxon>
        <taxon>Agaricomycetidae</taxon>
        <taxon>Agaricales</taxon>
        <taxon>Marasmiineae</taxon>
        <taxon>Physalacriaceae</taxon>
        <taxon>Armillaria</taxon>
    </lineage>
</organism>
<gene>
    <name evidence="1" type="ORF">ARMOST_21126</name>
</gene>
<keyword evidence="2" id="KW-1185">Reference proteome</keyword>
<dbReference type="OrthoDB" id="10538587at2759"/>